<keyword evidence="2" id="KW-1185">Reference proteome</keyword>
<dbReference type="Proteomes" id="UP000789342">
    <property type="component" value="Unassembled WGS sequence"/>
</dbReference>
<dbReference type="AlphaFoldDB" id="A0A9N9H2D1"/>
<accession>A0A9N9H2D1</accession>
<proteinExistence type="predicted"/>
<feature type="non-terminal residue" evidence="1">
    <location>
        <position position="97"/>
    </location>
</feature>
<name>A0A9N9H2D1_9GLOM</name>
<reference evidence="1" key="1">
    <citation type="submission" date="2021-06" db="EMBL/GenBank/DDBJ databases">
        <authorList>
            <person name="Kallberg Y."/>
            <person name="Tangrot J."/>
            <person name="Rosling A."/>
        </authorList>
    </citation>
    <scope>NUCLEOTIDE SEQUENCE</scope>
    <source>
        <strain evidence="1">CL551</strain>
    </source>
</reference>
<sequence>MENQSPATPSNSNINNILLDIILIDRTRRQVSIIYQNESREVIITEPSRMTTIPLLNNYPTKWFIPATNVTRPDSPSLSIFQIEFSTAENQNNLVTQ</sequence>
<organism evidence="1 2">
    <name type="scientific">Acaulospora morrowiae</name>
    <dbReference type="NCBI Taxonomy" id="94023"/>
    <lineage>
        <taxon>Eukaryota</taxon>
        <taxon>Fungi</taxon>
        <taxon>Fungi incertae sedis</taxon>
        <taxon>Mucoromycota</taxon>
        <taxon>Glomeromycotina</taxon>
        <taxon>Glomeromycetes</taxon>
        <taxon>Diversisporales</taxon>
        <taxon>Acaulosporaceae</taxon>
        <taxon>Acaulospora</taxon>
    </lineage>
</organism>
<gene>
    <name evidence="1" type="ORF">AMORRO_LOCUS9634</name>
</gene>
<comment type="caution">
    <text evidence="1">The sequence shown here is derived from an EMBL/GenBank/DDBJ whole genome shotgun (WGS) entry which is preliminary data.</text>
</comment>
<evidence type="ECO:0000313" key="1">
    <source>
        <dbReference type="EMBL" id="CAG8643615.1"/>
    </source>
</evidence>
<evidence type="ECO:0000313" key="2">
    <source>
        <dbReference type="Proteomes" id="UP000789342"/>
    </source>
</evidence>
<dbReference type="EMBL" id="CAJVPV010009628">
    <property type="protein sequence ID" value="CAG8643615.1"/>
    <property type="molecule type" value="Genomic_DNA"/>
</dbReference>
<protein>
    <submittedName>
        <fullName evidence="1">8879_t:CDS:1</fullName>
    </submittedName>
</protein>